<evidence type="ECO:0000256" key="5">
    <source>
        <dbReference type="ARBA" id="ARBA00023136"/>
    </source>
</evidence>
<name>A0A4T9T8F1_9ACTN</name>
<dbReference type="PANTHER" id="PTHR46795">
    <property type="entry name" value="ABC TRANSPORTER PERMEASE-RELATED-RELATED"/>
    <property type="match status" value="1"/>
</dbReference>
<organism evidence="8 9">
    <name type="scientific">Parvibacter caecicola</name>
    <dbReference type="NCBI Taxonomy" id="747645"/>
    <lineage>
        <taxon>Bacteria</taxon>
        <taxon>Bacillati</taxon>
        <taxon>Actinomycetota</taxon>
        <taxon>Coriobacteriia</taxon>
        <taxon>Coriobacteriales</taxon>
        <taxon>Coriobacteriaceae</taxon>
        <taxon>Parvibacter</taxon>
    </lineage>
</organism>
<sequence>MYLKLAYRNVRRSVRDYSVYFATLAFAACLLYSFTASTEYLLALDLTSDQRGFYESASMVMEAFSVFTVLVFAFLISYASKFILRRRSQEFGMYGLLGMPPTVMGRILAYEGCLVGVFALVCGVGLGVLLSPAFGAVAAFVFQVPWRLALVFSGKAAMWTCGCFAAIMALATWRGVRSMKKRTLGQLLEARRAPKEPRRRGLFSPALQLVAGVLILLLIYGMCLFSPVNFIMGILPLGVLAVFATGMIFRFAALRWPQWARKRPERYFRGLRFFEMRQVENQVGLSANAMACTCVLLACGMCMMVAGLAFSVGMRQPGMGAAAEALASIGFVGLFYGVTFLVAAAAVLALQQLADAADGVGRYRLLRQLGCSDGQLKGAVRGQVGVYFVAPMAFALVHAVFGFALIGFLAFVLGSAHYAVITGAVVAVTLALMAVYYVITCRESQRILLEQGADAAVA</sequence>
<feature type="domain" description="ABC3 transporter permease C-terminal" evidence="7">
    <location>
        <begin position="63"/>
        <end position="176"/>
    </location>
</feature>
<dbReference type="PANTHER" id="PTHR46795:SF3">
    <property type="entry name" value="ABC TRANSPORTER PERMEASE"/>
    <property type="match status" value="1"/>
</dbReference>
<dbReference type="InterPro" id="IPR003838">
    <property type="entry name" value="ABC3_permease_C"/>
</dbReference>
<evidence type="ECO:0000313" key="8">
    <source>
        <dbReference type="EMBL" id="TJW11328.1"/>
    </source>
</evidence>
<feature type="transmembrane region" description="Helical" evidence="6">
    <location>
        <begin position="114"/>
        <end position="144"/>
    </location>
</feature>
<dbReference type="PROSITE" id="PS51257">
    <property type="entry name" value="PROKAR_LIPOPROTEIN"/>
    <property type="match status" value="1"/>
</dbReference>
<feature type="transmembrane region" description="Helical" evidence="6">
    <location>
        <begin position="156"/>
        <end position="176"/>
    </location>
</feature>
<feature type="transmembrane region" description="Helical" evidence="6">
    <location>
        <begin position="201"/>
        <end position="222"/>
    </location>
</feature>
<evidence type="ECO:0000256" key="6">
    <source>
        <dbReference type="SAM" id="Phobius"/>
    </source>
</evidence>
<keyword evidence="5 6" id="KW-0472">Membrane</keyword>
<feature type="transmembrane region" description="Helical" evidence="6">
    <location>
        <begin position="228"/>
        <end position="253"/>
    </location>
</feature>
<comment type="subcellular location">
    <subcellularLocation>
        <location evidence="1">Cell membrane</location>
        <topology evidence="1">Multi-pass membrane protein</topology>
    </subcellularLocation>
</comment>
<evidence type="ECO:0000256" key="4">
    <source>
        <dbReference type="ARBA" id="ARBA00022989"/>
    </source>
</evidence>
<accession>A0A4T9T8F1</accession>
<keyword evidence="2" id="KW-1003">Cell membrane</keyword>
<feature type="transmembrane region" description="Helical" evidence="6">
    <location>
        <begin position="325"/>
        <end position="350"/>
    </location>
</feature>
<feature type="transmembrane region" description="Helical" evidence="6">
    <location>
        <begin position="386"/>
        <end position="412"/>
    </location>
</feature>
<feature type="transmembrane region" description="Helical" evidence="6">
    <location>
        <begin position="20"/>
        <end position="43"/>
    </location>
</feature>
<feature type="transmembrane region" description="Helical" evidence="6">
    <location>
        <begin position="63"/>
        <end position="84"/>
    </location>
</feature>
<evidence type="ECO:0000256" key="3">
    <source>
        <dbReference type="ARBA" id="ARBA00022692"/>
    </source>
</evidence>
<dbReference type="GO" id="GO:0005886">
    <property type="term" value="C:plasma membrane"/>
    <property type="evidence" value="ECO:0007669"/>
    <property type="project" value="UniProtKB-SubCell"/>
</dbReference>
<reference evidence="8 9" key="1">
    <citation type="submission" date="2019-04" db="EMBL/GenBank/DDBJ databases">
        <title>Microbes associate with the intestines of laboratory mice.</title>
        <authorList>
            <person name="Navarre W."/>
            <person name="Wong E."/>
            <person name="Huang K.C."/>
            <person name="Tropini C."/>
            <person name="Ng K."/>
            <person name="Yu B."/>
        </authorList>
    </citation>
    <scope>NUCLEOTIDE SEQUENCE [LARGE SCALE GENOMIC DNA]</scope>
    <source>
        <strain evidence="8 9">NM48_B13</strain>
    </source>
</reference>
<dbReference type="Proteomes" id="UP000309454">
    <property type="component" value="Unassembled WGS sequence"/>
</dbReference>
<evidence type="ECO:0000259" key="7">
    <source>
        <dbReference type="Pfam" id="PF02687"/>
    </source>
</evidence>
<dbReference type="RefSeq" id="WP_136845493.1">
    <property type="nucleotide sequence ID" value="NZ_SSTM01000002.1"/>
</dbReference>
<keyword evidence="3 6" id="KW-0812">Transmembrane</keyword>
<evidence type="ECO:0000256" key="2">
    <source>
        <dbReference type="ARBA" id="ARBA00022475"/>
    </source>
</evidence>
<proteinExistence type="predicted"/>
<dbReference type="AlphaFoldDB" id="A0A4T9T8F1"/>
<keyword evidence="4 6" id="KW-1133">Transmembrane helix</keyword>
<comment type="caution">
    <text evidence="8">The sequence shown here is derived from an EMBL/GenBank/DDBJ whole genome shotgun (WGS) entry which is preliminary data.</text>
</comment>
<dbReference type="InterPro" id="IPR052536">
    <property type="entry name" value="ABC-4_Integral_Memb_Prot"/>
</dbReference>
<gene>
    <name evidence="8" type="ORF">E5982_03720</name>
</gene>
<keyword evidence="9" id="KW-1185">Reference proteome</keyword>
<dbReference type="OrthoDB" id="9781780at2"/>
<evidence type="ECO:0000256" key="1">
    <source>
        <dbReference type="ARBA" id="ARBA00004651"/>
    </source>
</evidence>
<evidence type="ECO:0000313" key="9">
    <source>
        <dbReference type="Proteomes" id="UP000309454"/>
    </source>
</evidence>
<protein>
    <submittedName>
        <fullName evidence="8">FtsX-like permease family protein</fullName>
    </submittedName>
</protein>
<feature type="transmembrane region" description="Helical" evidence="6">
    <location>
        <begin position="285"/>
        <end position="313"/>
    </location>
</feature>
<dbReference type="Pfam" id="PF02687">
    <property type="entry name" value="FtsX"/>
    <property type="match status" value="1"/>
</dbReference>
<feature type="transmembrane region" description="Helical" evidence="6">
    <location>
        <begin position="418"/>
        <end position="439"/>
    </location>
</feature>
<dbReference type="EMBL" id="SSTM01000002">
    <property type="protein sequence ID" value="TJW11328.1"/>
    <property type="molecule type" value="Genomic_DNA"/>
</dbReference>